<dbReference type="KEGG" id="paby:Ga0080574_TMP5029"/>
<keyword evidence="8 19" id="KW-0132">Cell division</keyword>
<protein>
    <recommendedName>
        <fullName evidence="6 19">UDP-N-acetylenolpyruvoylglucosamine reductase</fullName>
        <ecNumber evidence="5 19">1.3.1.98</ecNumber>
    </recommendedName>
    <alternativeName>
        <fullName evidence="17 19">UDP-N-acetylmuramate dehydrogenase</fullName>
    </alternativeName>
</protein>
<evidence type="ECO:0000256" key="4">
    <source>
        <dbReference type="ARBA" id="ARBA00004752"/>
    </source>
</evidence>
<comment type="catalytic activity">
    <reaction evidence="18 19">
        <text>UDP-N-acetyl-alpha-D-muramate + NADP(+) = UDP-N-acetyl-3-O-(1-carboxyvinyl)-alpha-D-glucosamine + NADPH + H(+)</text>
        <dbReference type="Rhea" id="RHEA:12248"/>
        <dbReference type="ChEBI" id="CHEBI:15378"/>
        <dbReference type="ChEBI" id="CHEBI:57783"/>
        <dbReference type="ChEBI" id="CHEBI:58349"/>
        <dbReference type="ChEBI" id="CHEBI:68483"/>
        <dbReference type="ChEBI" id="CHEBI:70757"/>
        <dbReference type="EC" id="1.3.1.98"/>
    </reaction>
</comment>
<dbReference type="InterPro" id="IPR006094">
    <property type="entry name" value="Oxid_FAD_bind_N"/>
</dbReference>
<dbReference type="InterPro" id="IPR036635">
    <property type="entry name" value="MurB_C_sf"/>
</dbReference>
<evidence type="ECO:0000256" key="9">
    <source>
        <dbReference type="ARBA" id="ARBA00022630"/>
    </source>
</evidence>
<dbReference type="GO" id="GO:0008762">
    <property type="term" value="F:UDP-N-acetylmuramate dehydrogenase activity"/>
    <property type="evidence" value="ECO:0007669"/>
    <property type="project" value="UniProtKB-UniRule"/>
</dbReference>
<dbReference type="NCBIfam" id="TIGR00179">
    <property type="entry name" value="murB"/>
    <property type="match status" value="1"/>
</dbReference>
<keyword evidence="11 19" id="KW-0521">NADP</keyword>
<evidence type="ECO:0000313" key="21">
    <source>
        <dbReference type="EMBL" id="APZ55311.1"/>
    </source>
</evidence>
<dbReference type="EC" id="1.3.1.98" evidence="5 19"/>
<dbReference type="GO" id="GO:0071949">
    <property type="term" value="F:FAD binding"/>
    <property type="evidence" value="ECO:0007669"/>
    <property type="project" value="InterPro"/>
</dbReference>
<dbReference type="InterPro" id="IPR003170">
    <property type="entry name" value="MurB"/>
</dbReference>
<keyword evidence="15 19" id="KW-0131">Cell cycle</keyword>
<dbReference type="SUPFAM" id="SSF56176">
    <property type="entry name" value="FAD-binding/transporter-associated domain-like"/>
    <property type="match status" value="1"/>
</dbReference>
<dbReference type="InterPro" id="IPR016167">
    <property type="entry name" value="FAD-bd_PCMH_sub1"/>
</dbReference>
<evidence type="ECO:0000256" key="16">
    <source>
        <dbReference type="ARBA" id="ARBA00023316"/>
    </source>
</evidence>
<evidence type="ECO:0000256" key="17">
    <source>
        <dbReference type="ARBA" id="ARBA00031026"/>
    </source>
</evidence>
<dbReference type="HAMAP" id="MF_00037">
    <property type="entry name" value="MurB"/>
    <property type="match status" value="1"/>
</dbReference>
<dbReference type="EMBL" id="CP015095">
    <property type="protein sequence ID" value="APZ55311.1"/>
    <property type="molecule type" value="Genomic_DNA"/>
</dbReference>
<evidence type="ECO:0000256" key="13">
    <source>
        <dbReference type="ARBA" id="ARBA00022984"/>
    </source>
</evidence>
<dbReference type="UniPathway" id="UPA00219"/>
<dbReference type="PANTHER" id="PTHR21071:SF4">
    <property type="entry name" value="UDP-N-ACETYLENOLPYRUVOYLGLUCOSAMINE REDUCTASE"/>
    <property type="match status" value="1"/>
</dbReference>
<evidence type="ECO:0000256" key="7">
    <source>
        <dbReference type="ARBA" id="ARBA00022490"/>
    </source>
</evidence>
<proteinExistence type="inferred from homology"/>
<evidence type="ECO:0000256" key="5">
    <source>
        <dbReference type="ARBA" id="ARBA00012518"/>
    </source>
</evidence>
<dbReference type="GO" id="GO:0071555">
    <property type="term" value="P:cell wall organization"/>
    <property type="evidence" value="ECO:0007669"/>
    <property type="project" value="UniProtKB-KW"/>
</dbReference>
<dbReference type="InterPro" id="IPR016166">
    <property type="entry name" value="FAD-bd_PCMH"/>
</dbReference>
<dbReference type="InterPro" id="IPR011601">
    <property type="entry name" value="MurB_C"/>
</dbReference>
<keyword evidence="16 19" id="KW-0961">Cell wall biogenesis/degradation</keyword>
<dbReference type="GO" id="GO:0008360">
    <property type="term" value="P:regulation of cell shape"/>
    <property type="evidence" value="ECO:0007669"/>
    <property type="project" value="UniProtKB-KW"/>
</dbReference>
<feature type="active site" evidence="19">
    <location>
        <position position="323"/>
    </location>
</feature>
<organism evidence="21 22">
    <name type="scientific">Salipiger abyssi</name>
    <dbReference type="NCBI Taxonomy" id="1250539"/>
    <lineage>
        <taxon>Bacteria</taxon>
        <taxon>Pseudomonadati</taxon>
        <taxon>Pseudomonadota</taxon>
        <taxon>Alphaproteobacteria</taxon>
        <taxon>Rhodobacterales</taxon>
        <taxon>Roseobacteraceae</taxon>
        <taxon>Salipiger</taxon>
    </lineage>
</organism>
<evidence type="ECO:0000259" key="20">
    <source>
        <dbReference type="PROSITE" id="PS51387"/>
    </source>
</evidence>
<dbReference type="NCBIfam" id="NF000755">
    <property type="entry name" value="PRK00046.1"/>
    <property type="match status" value="1"/>
</dbReference>
<evidence type="ECO:0000256" key="6">
    <source>
        <dbReference type="ARBA" id="ARBA00015188"/>
    </source>
</evidence>
<keyword evidence="21" id="KW-0614">Plasmid</keyword>
<evidence type="ECO:0000256" key="14">
    <source>
        <dbReference type="ARBA" id="ARBA00023002"/>
    </source>
</evidence>
<evidence type="ECO:0000256" key="18">
    <source>
        <dbReference type="ARBA" id="ARBA00048914"/>
    </source>
</evidence>
<evidence type="ECO:0000313" key="22">
    <source>
        <dbReference type="Proteomes" id="UP000187059"/>
    </source>
</evidence>
<feature type="active site" description="Proton donor" evidence="19">
    <location>
        <position position="232"/>
    </location>
</feature>
<dbReference type="GO" id="GO:0005829">
    <property type="term" value="C:cytosol"/>
    <property type="evidence" value="ECO:0007669"/>
    <property type="project" value="TreeGrafter"/>
</dbReference>
<evidence type="ECO:0000256" key="11">
    <source>
        <dbReference type="ARBA" id="ARBA00022857"/>
    </source>
</evidence>
<evidence type="ECO:0000256" key="10">
    <source>
        <dbReference type="ARBA" id="ARBA00022827"/>
    </source>
</evidence>
<dbReference type="InterPro" id="IPR016169">
    <property type="entry name" value="FAD-bd_PCMH_sub2"/>
</dbReference>
<accession>A0A1P8V0Z8</accession>
<evidence type="ECO:0000256" key="12">
    <source>
        <dbReference type="ARBA" id="ARBA00022960"/>
    </source>
</evidence>
<keyword evidence="14 19" id="KW-0560">Oxidoreductase</keyword>
<dbReference type="PANTHER" id="PTHR21071">
    <property type="entry name" value="UDP-N-ACETYLENOLPYRUVOYLGLUCOSAMINE REDUCTASE"/>
    <property type="match status" value="1"/>
</dbReference>
<comment type="pathway">
    <text evidence="4 19">Cell wall biogenesis; peptidoglycan biosynthesis.</text>
</comment>
<feature type="active site" evidence="19">
    <location>
        <position position="164"/>
    </location>
</feature>
<keyword evidence="12 19" id="KW-0133">Cell shape</keyword>
<dbReference type="InterPro" id="IPR036318">
    <property type="entry name" value="FAD-bd_PCMH-like_sf"/>
</dbReference>
<evidence type="ECO:0000256" key="3">
    <source>
        <dbReference type="ARBA" id="ARBA00004496"/>
    </source>
</evidence>
<evidence type="ECO:0000256" key="8">
    <source>
        <dbReference type="ARBA" id="ARBA00022618"/>
    </source>
</evidence>
<evidence type="ECO:0000256" key="15">
    <source>
        <dbReference type="ARBA" id="ARBA00023306"/>
    </source>
</evidence>
<comment type="function">
    <text evidence="2 19">Cell wall formation.</text>
</comment>
<dbReference type="PROSITE" id="PS51387">
    <property type="entry name" value="FAD_PCMH"/>
    <property type="match status" value="1"/>
</dbReference>
<dbReference type="OrthoDB" id="9804753at2"/>
<keyword evidence="10 19" id="KW-0274">FAD</keyword>
<sequence length="328" mass="34963">MTLTDQFDLSARNTLGLPSHARHGGMLPDAGAMIEALAFARDKGLPFHLLGGGSNCVLAPQIEAVVGVSGMTGRWIDTSAPDAVRVTACAGESWPGLVEWSVAQGVSGLENLAGIPGTVGAAPIQNIGAYGVELSDIFESLIAFDTETSAFRRFDKAACRFAYRHSRFKEIPGRYIVTEVTLALPRPWRPVLRYAGLDALPAGSDARTIMQAVLALRGTKLPDWRETGNAGSFFHNPIVPEAEAARYAEVPGHAVEGGRKLSAGWLLEASGLKGYRCGDAGFSEQHALVLVNHGRATFDDVTRLAATAVERVRERFGVTLVQEPVTLG</sequence>
<reference evidence="21 22" key="1">
    <citation type="submission" date="2016-04" db="EMBL/GenBank/DDBJ databases">
        <title>Deep-sea bacteria in the southern Pacific.</title>
        <authorList>
            <person name="Tang K."/>
        </authorList>
    </citation>
    <scope>NUCLEOTIDE SEQUENCE [LARGE SCALE GENOMIC DNA]</scope>
    <source>
        <strain evidence="21 22">JLT2014</strain>
        <plasmid evidence="22">ppaby4</plasmid>
    </source>
</reference>
<comment type="similarity">
    <text evidence="19">Belongs to the MurB family.</text>
</comment>
<comment type="cofactor">
    <cofactor evidence="1 19">
        <name>FAD</name>
        <dbReference type="ChEBI" id="CHEBI:57692"/>
    </cofactor>
</comment>
<name>A0A1P8V0Z8_9RHOB</name>
<feature type="domain" description="FAD-binding PCMH-type" evidence="20">
    <location>
        <begin position="15"/>
        <end position="187"/>
    </location>
</feature>
<dbReference type="SUPFAM" id="SSF56194">
    <property type="entry name" value="Uridine diphospho-N-Acetylenolpyruvylglucosamine reductase, MurB, C-terminal domain"/>
    <property type="match status" value="1"/>
</dbReference>
<dbReference type="Pfam" id="PF01565">
    <property type="entry name" value="FAD_binding_4"/>
    <property type="match status" value="1"/>
</dbReference>
<dbReference type="RefSeq" id="WP_076706244.1">
    <property type="nucleotide sequence ID" value="NZ_CP015095.1"/>
</dbReference>
<dbReference type="Proteomes" id="UP000187059">
    <property type="component" value="Plasmid pPABY4"/>
</dbReference>
<dbReference type="Gene3D" id="3.90.78.10">
    <property type="entry name" value="UDP-N-acetylenolpyruvoylglucosamine reductase, C-terminal domain"/>
    <property type="match status" value="1"/>
</dbReference>
<evidence type="ECO:0000256" key="1">
    <source>
        <dbReference type="ARBA" id="ARBA00001974"/>
    </source>
</evidence>
<dbReference type="NCBIfam" id="NF010478">
    <property type="entry name" value="PRK13903.1"/>
    <property type="match status" value="1"/>
</dbReference>
<dbReference type="GO" id="GO:0009252">
    <property type="term" value="P:peptidoglycan biosynthetic process"/>
    <property type="evidence" value="ECO:0007669"/>
    <property type="project" value="UniProtKB-UniRule"/>
</dbReference>
<dbReference type="GO" id="GO:0051301">
    <property type="term" value="P:cell division"/>
    <property type="evidence" value="ECO:0007669"/>
    <property type="project" value="UniProtKB-KW"/>
</dbReference>
<geneLocation type="plasmid" evidence="22">
    <name>ppaby4</name>
</geneLocation>
<keyword evidence="7 19" id="KW-0963">Cytoplasm</keyword>
<comment type="subcellular location">
    <subcellularLocation>
        <location evidence="3 19">Cytoplasm</location>
    </subcellularLocation>
</comment>
<evidence type="ECO:0000256" key="2">
    <source>
        <dbReference type="ARBA" id="ARBA00003921"/>
    </source>
</evidence>
<gene>
    <name evidence="19" type="primary">murB</name>
    <name evidence="21" type="ORF">Ga0080574_TMP5029</name>
</gene>
<evidence type="ECO:0000256" key="19">
    <source>
        <dbReference type="HAMAP-Rule" id="MF_00037"/>
    </source>
</evidence>
<dbReference type="Gene3D" id="3.30.43.10">
    <property type="entry name" value="Uridine Diphospho-n-acetylenolpyruvylglucosamine Reductase, domain 2"/>
    <property type="match status" value="1"/>
</dbReference>
<keyword evidence="13 19" id="KW-0573">Peptidoglycan synthesis</keyword>
<dbReference type="AlphaFoldDB" id="A0A1P8V0Z8"/>
<dbReference type="Pfam" id="PF02873">
    <property type="entry name" value="MurB_C"/>
    <property type="match status" value="1"/>
</dbReference>
<dbReference type="Gene3D" id="3.30.465.10">
    <property type="match status" value="1"/>
</dbReference>
<keyword evidence="22" id="KW-1185">Reference proteome</keyword>
<keyword evidence="9 19" id="KW-0285">Flavoprotein</keyword>